<keyword evidence="2" id="KW-1185">Reference proteome</keyword>
<dbReference type="KEGG" id="halx:M0R89_21625"/>
<dbReference type="AlphaFoldDB" id="A0A8U0I182"/>
<dbReference type="RefSeq" id="WP_248652826.1">
    <property type="nucleotide sequence ID" value="NZ_CP096661.1"/>
</dbReference>
<reference evidence="1 2" key="1">
    <citation type="submission" date="2022-04" db="EMBL/GenBank/DDBJ databases">
        <title>Diverse halophilic archaea isolated from saline environments.</title>
        <authorList>
            <person name="Cui H.-L."/>
        </authorList>
    </citation>
    <scope>NUCLEOTIDE SEQUENCE [LARGE SCALE GENOMIC DNA]</scope>
    <source>
        <strain evidence="1 2">XZYJT49</strain>
        <plasmid evidence="1 2">unnamed2</plasmid>
    </source>
</reference>
<evidence type="ECO:0000313" key="1">
    <source>
        <dbReference type="EMBL" id="UPV76793.1"/>
    </source>
</evidence>
<dbReference type="PROSITE" id="PS51318">
    <property type="entry name" value="TAT"/>
    <property type="match status" value="1"/>
</dbReference>
<accession>A0A8U0I182</accession>
<evidence type="ECO:0000313" key="2">
    <source>
        <dbReference type="Proteomes" id="UP000830729"/>
    </source>
</evidence>
<dbReference type="Proteomes" id="UP000830729">
    <property type="component" value="Plasmid unnamed2"/>
</dbReference>
<name>A0A8U0I182_9EURY</name>
<dbReference type="EMBL" id="CP096661">
    <property type="protein sequence ID" value="UPV76793.1"/>
    <property type="molecule type" value="Genomic_DNA"/>
</dbReference>
<gene>
    <name evidence="1" type="ORF">M0R89_21625</name>
</gene>
<protein>
    <submittedName>
        <fullName evidence="1">Uncharacterized protein</fullName>
    </submittedName>
</protein>
<dbReference type="GeneID" id="72187858"/>
<organism evidence="1 2">
    <name type="scientific">Halorussus limi</name>
    <dbReference type="NCBI Taxonomy" id="2938695"/>
    <lineage>
        <taxon>Archaea</taxon>
        <taxon>Methanobacteriati</taxon>
        <taxon>Methanobacteriota</taxon>
        <taxon>Stenosarchaea group</taxon>
        <taxon>Halobacteria</taxon>
        <taxon>Halobacteriales</taxon>
        <taxon>Haladaptataceae</taxon>
        <taxon>Halorussus</taxon>
    </lineage>
</organism>
<sequence>MVSDSTSLSRRRLLGGLAGVAGGTTVAVGATVPTALPDALTDWATKAYPTPPEVNEQWRPTVTEDHASEVVALLEDTVSEGQRLWKRIETDDDFLGAGGWLENARKALRNGNYHEALSDATYGIQFAGEDLGFARAKLGRVELPSLADRAGRLLDRCRRVADDLKPYPTADPGRDLAWYYRIERELVSARLNFDWGELDAAQDGMDDENGPDSSKFDARTVGSITSQILQGKCHLRNAERYRDLLAETVSDSATRYADHLRGVAEEFDAGIDSFPTRDEIRSQFLDEDDDERYGPYEFARSRLARWCFDWDFRFGSGEGEDLLVYRAVQLSKGLAQRRAHDFAVEHLAVERGDTGFDSGRALAEKRRARSVYRSVVGSNPPPLLTRQVRRAVEDLQVAKVGFGGSYQRPRWRERLEAYLYALVGRAKLREYPALFDRIVGAT</sequence>
<proteinExistence type="predicted"/>
<keyword evidence="1" id="KW-0614">Plasmid</keyword>
<dbReference type="InterPro" id="IPR006311">
    <property type="entry name" value="TAT_signal"/>
</dbReference>
<geneLocation type="plasmid" evidence="1 2">
    <name>unnamed2</name>
</geneLocation>